<dbReference type="OrthoDB" id="764979at2"/>
<evidence type="ECO:0000256" key="1">
    <source>
        <dbReference type="SAM" id="Phobius"/>
    </source>
</evidence>
<keyword evidence="1" id="KW-1133">Transmembrane helix</keyword>
<keyword evidence="1" id="KW-0472">Membrane</keyword>
<dbReference type="EMBL" id="FOGG01000017">
    <property type="protein sequence ID" value="SER81187.1"/>
    <property type="molecule type" value="Genomic_DNA"/>
</dbReference>
<keyword evidence="1" id="KW-0812">Transmembrane</keyword>
<name>A0A1H9S863_9SPHI</name>
<dbReference type="AlphaFoldDB" id="A0A1H9S863"/>
<organism evidence="2 3">
    <name type="scientific">Pedobacter rhizosphaerae</name>
    <dbReference type="NCBI Taxonomy" id="390241"/>
    <lineage>
        <taxon>Bacteria</taxon>
        <taxon>Pseudomonadati</taxon>
        <taxon>Bacteroidota</taxon>
        <taxon>Sphingobacteriia</taxon>
        <taxon>Sphingobacteriales</taxon>
        <taxon>Sphingobacteriaceae</taxon>
        <taxon>Pedobacter</taxon>
    </lineage>
</organism>
<keyword evidence="3" id="KW-1185">Reference proteome</keyword>
<evidence type="ECO:0000313" key="2">
    <source>
        <dbReference type="EMBL" id="SER81187.1"/>
    </source>
</evidence>
<protein>
    <submittedName>
        <fullName evidence="2">Uncharacterized protein</fullName>
    </submittedName>
</protein>
<dbReference type="Proteomes" id="UP000199572">
    <property type="component" value="Unassembled WGS sequence"/>
</dbReference>
<sequence length="156" mass="17804">MLYFKNVLFPVGVKQPQVESALRKYALKKTSPLDFQSTTINIGTDKVFMGFERKTDLQFSRIKTSFVFMLPKLIISLPLDQSATAYRIRLGGIPLIISLFLAFCILVIIKSVFNGRTETAFSIFILAFSIAFYFLVRFELKLTQSRVLKCLEKAVN</sequence>
<dbReference type="RefSeq" id="WP_090885424.1">
    <property type="nucleotide sequence ID" value="NZ_FOGG01000017.1"/>
</dbReference>
<accession>A0A1H9S863</accession>
<evidence type="ECO:0000313" key="3">
    <source>
        <dbReference type="Proteomes" id="UP000199572"/>
    </source>
</evidence>
<feature type="transmembrane region" description="Helical" evidence="1">
    <location>
        <begin position="119"/>
        <end position="136"/>
    </location>
</feature>
<proteinExistence type="predicted"/>
<reference evidence="3" key="1">
    <citation type="submission" date="2016-10" db="EMBL/GenBank/DDBJ databases">
        <authorList>
            <person name="Varghese N."/>
            <person name="Submissions S."/>
        </authorList>
    </citation>
    <scope>NUCLEOTIDE SEQUENCE [LARGE SCALE GENOMIC DNA]</scope>
    <source>
        <strain evidence="3">DSM 18610</strain>
    </source>
</reference>
<gene>
    <name evidence="2" type="ORF">SAMN04488023_11713</name>
</gene>
<feature type="transmembrane region" description="Helical" evidence="1">
    <location>
        <begin position="92"/>
        <end position="113"/>
    </location>
</feature>